<proteinExistence type="predicted"/>
<comment type="caution">
    <text evidence="2">The sequence shown here is derived from an EMBL/GenBank/DDBJ whole genome shotgun (WGS) entry which is preliminary data.</text>
</comment>
<accession>A0A9P4NLY4</accession>
<reference evidence="2" key="1">
    <citation type="journal article" date="2020" name="Stud. Mycol.">
        <title>101 Dothideomycetes genomes: a test case for predicting lifestyles and emergence of pathogens.</title>
        <authorList>
            <person name="Haridas S."/>
            <person name="Albert R."/>
            <person name="Binder M."/>
            <person name="Bloem J."/>
            <person name="Labutti K."/>
            <person name="Salamov A."/>
            <person name="Andreopoulos B."/>
            <person name="Baker S."/>
            <person name="Barry K."/>
            <person name="Bills G."/>
            <person name="Bluhm B."/>
            <person name="Cannon C."/>
            <person name="Castanera R."/>
            <person name="Culley D."/>
            <person name="Daum C."/>
            <person name="Ezra D."/>
            <person name="Gonzalez J."/>
            <person name="Henrissat B."/>
            <person name="Kuo A."/>
            <person name="Liang C."/>
            <person name="Lipzen A."/>
            <person name="Lutzoni F."/>
            <person name="Magnuson J."/>
            <person name="Mondo S."/>
            <person name="Nolan M."/>
            <person name="Ohm R."/>
            <person name="Pangilinan J."/>
            <person name="Park H.-J."/>
            <person name="Ramirez L."/>
            <person name="Alfaro M."/>
            <person name="Sun H."/>
            <person name="Tritt A."/>
            <person name="Yoshinaga Y."/>
            <person name="Zwiers L.-H."/>
            <person name="Turgeon B."/>
            <person name="Goodwin S."/>
            <person name="Spatafora J."/>
            <person name="Crous P."/>
            <person name="Grigoriev I."/>
        </authorList>
    </citation>
    <scope>NUCLEOTIDE SEQUENCE</scope>
    <source>
        <strain evidence="2">CBS 130266</strain>
    </source>
</reference>
<keyword evidence="3" id="KW-1185">Reference proteome</keyword>
<dbReference type="EMBL" id="MU007063">
    <property type="protein sequence ID" value="KAF2426546.1"/>
    <property type="molecule type" value="Genomic_DNA"/>
</dbReference>
<feature type="signal peptide" evidence="1">
    <location>
        <begin position="1"/>
        <end position="19"/>
    </location>
</feature>
<protein>
    <submittedName>
        <fullName evidence="2">Uncharacterized protein</fullName>
    </submittedName>
</protein>
<feature type="chain" id="PRO_5040322058" evidence="1">
    <location>
        <begin position="20"/>
        <end position="158"/>
    </location>
</feature>
<keyword evidence="1" id="KW-0732">Signal</keyword>
<dbReference type="AlphaFoldDB" id="A0A9P4NLY4"/>
<evidence type="ECO:0000256" key="1">
    <source>
        <dbReference type="SAM" id="SignalP"/>
    </source>
</evidence>
<sequence>MFSLINAALAVLLFQSAYAVPRSSRRAPGSNIAVVGKQLHLRAQFIQTWITDLLRQGHPTPTQILFLRNTHNFKSALNIHEHCSHISNCTTGKQNHYSAQYYYGQCSRFISRFHNFRPFHMEWLFLCYKPSCSNHNNQHTHHHLHPVWSVRRLLHLGE</sequence>
<evidence type="ECO:0000313" key="2">
    <source>
        <dbReference type="EMBL" id="KAF2426546.1"/>
    </source>
</evidence>
<gene>
    <name evidence="2" type="ORF">EJ08DRAFT_368349</name>
</gene>
<name>A0A9P4NLY4_9PEZI</name>
<evidence type="ECO:0000313" key="3">
    <source>
        <dbReference type="Proteomes" id="UP000800235"/>
    </source>
</evidence>
<organism evidence="2 3">
    <name type="scientific">Tothia fuscella</name>
    <dbReference type="NCBI Taxonomy" id="1048955"/>
    <lineage>
        <taxon>Eukaryota</taxon>
        <taxon>Fungi</taxon>
        <taxon>Dikarya</taxon>
        <taxon>Ascomycota</taxon>
        <taxon>Pezizomycotina</taxon>
        <taxon>Dothideomycetes</taxon>
        <taxon>Pleosporomycetidae</taxon>
        <taxon>Venturiales</taxon>
        <taxon>Cylindrosympodiaceae</taxon>
        <taxon>Tothia</taxon>
    </lineage>
</organism>
<dbReference type="Proteomes" id="UP000800235">
    <property type="component" value="Unassembled WGS sequence"/>
</dbReference>